<comment type="caution">
    <text evidence="3">The sequence shown here is derived from an EMBL/GenBank/DDBJ whole genome shotgun (WGS) entry which is preliminary data.</text>
</comment>
<dbReference type="InterPro" id="IPR036859">
    <property type="entry name" value="CAP-Gly_dom_sf"/>
</dbReference>
<dbReference type="Pfam" id="PF01302">
    <property type="entry name" value="CAP_GLY"/>
    <property type="match status" value="2"/>
</dbReference>
<dbReference type="SMART" id="SM01052">
    <property type="entry name" value="CAP_GLY"/>
    <property type="match status" value="2"/>
</dbReference>
<proteinExistence type="predicted"/>
<accession>A0A6A0H8Y5</accession>
<feature type="compositionally biased region" description="Low complexity" evidence="1">
    <location>
        <begin position="160"/>
        <end position="171"/>
    </location>
</feature>
<evidence type="ECO:0000259" key="2">
    <source>
        <dbReference type="PROSITE" id="PS50245"/>
    </source>
</evidence>
<dbReference type="InterPro" id="IPR000938">
    <property type="entry name" value="CAP-Gly_domain"/>
</dbReference>
<dbReference type="Proteomes" id="UP000711488">
    <property type="component" value="Unassembled WGS sequence"/>
</dbReference>
<reference evidence="3" key="2">
    <citation type="journal article" date="2018" name="Environ. Sci. Technol.">
        <title>The Toxicogenome of Hyalella azteca: A Model for Sediment Ecotoxicology and Evolutionary Toxicology.</title>
        <authorList>
            <person name="Poynton H.C."/>
            <person name="Hasenbein S."/>
            <person name="Benoit J.B."/>
            <person name="Sepulveda M.S."/>
            <person name="Poelchau M.F."/>
            <person name="Hughes D.S.T."/>
            <person name="Murali S.C."/>
            <person name="Chen S."/>
            <person name="Glastad K.M."/>
            <person name="Goodisman M.A.D."/>
            <person name="Werren J.H."/>
            <person name="Vineis J.H."/>
            <person name="Bowen J.L."/>
            <person name="Friedrich M."/>
            <person name="Jones J."/>
            <person name="Robertson H.M."/>
            <person name="Feyereisen R."/>
            <person name="Mechler-Hickson A."/>
            <person name="Mathers N."/>
            <person name="Lee C.E."/>
            <person name="Colbourne J.K."/>
            <person name="Biales A."/>
            <person name="Johnston J.S."/>
            <person name="Wellborn G.A."/>
            <person name="Rosendale A.J."/>
            <person name="Cridge A.G."/>
            <person name="Munoz-Torres M.C."/>
            <person name="Bain P.A."/>
            <person name="Manny A.R."/>
            <person name="Major K.M."/>
            <person name="Lambert F.N."/>
            <person name="Vulpe C.D."/>
            <person name="Tuck P."/>
            <person name="Blalock B.J."/>
            <person name="Lin Y.Y."/>
            <person name="Smith M.E."/>
            <person name="Ochoa-Acuna H."/>
            <person name="Chen M.M."/>
            <person name="Childers C.P."/>
            <person name="Qu J."/>
            <person name="Dugan S."/>
            <person name="Lee S.L."/>
            <person name="Chao H."/>
            <person name="Dinh H."/>
            <person name="Han Y."/>
            <person name="Doddapaneni H."/>
            <person name="Worley K.C."/>
            <person name="Muzny D.M."/>
            <person name="Gibbs R.A."/>
            <person name="Richards S."/>
        </authorList>
    </citation>
    <scope>NUCLEOTIDE SEQUENCE</scope>
    <source>
        <strain evidence="3">HAZT.00-mixed</strain>
        <tissue evidence="3">Whole organism</tissue>
    </source>
</reference>
<feature type="compositionally biased region" description="Low complexity" evidence="1">
    <location>
        <begin position="255"/>
        <end position="284"/>
    </location>
</feature>
<feature type="compositionally biased region" description="Low complexity" evidence="1">
    <location>
        <begin position="103"/>
        <end position="122"/>
    </location>
</feature>
<protein>
    <recommendedName>
        <fullName evidence="2">CAP-Gly domain-containing protein</fullName>
    </recommendedName>
</protein>
<dbReference type="PROSITE" id="PS00845">
    <property type="entry name" value="CAP_GLY_1"/>
    <property type="match status" value="2"/>
</dbReference>
<gene>
    <name evidence="3" type="ORF">HAZT_HAZT011712</name>
</gene>
<name>A0A6A0H8Y5_HYAAZ</name>
<feature type="region of interest" description="Disordered" evidence="1">
    <location>
        <begin position="96"/>
        <end position="171"/>
    </location>
</feature>
<dbReference type="SUPFAM" id="SSF74924">
    <property type="entry name" value="Cap-Gly domain"/>
    <property type="match status" value="2"/>
</dbReference>
<reference evidence="3" key="3">
    <citation type="submission" date="2019-06" db="EMBL/GenBank/DDBJ databases">
        <authorList>
            <person name="Poynton C."/>
            <person name="Hasenbein S."/>
            <person name="Benoit J.B."/>
            <person name="Sepulveda M.S."/>
            <person name="Poelchau M.F."/>
            <person name="Murali S.C."/>
            <person name="Chen S."/>
            <person name="Glastad K.M."/>
            <person name="Werren J.H."/>
            <person name="Vineis J.H."/>
            <person name="Bowen J.L."/>
            <person name="Friedrich M."/>
            <person name="Jones J."/>
            <person name="Robertson H.M."/>
            <person name="Feyereisen R."/>
            <person name="Mechler-Hickson A."/>
            <person name="Mathers N."/>
            <person name="Lee C.E."/>
            <person name="Colbourne J.K."/>
            <person name="Biales A."/>
            <person name="Johnston J.S."/>
            <person name="Wellborn G.A."/>
            <person name="Rosendale A.J."/>
            <person name="Cridge A.G."/>
            <person name="Munoz-Torres M.C."/>
            <person name="Bain P.A."/>
            <person name="Manny A.R."/>
            <person name="Major K.M."/>
            <person name="Lambert F.N."/>
            <person name="Vulpe C.D."/>
            <person name="Tuck P."/>
            <person name="Blalock B.J."/>
            <person name="Lin Y.-Y."/>
            <person name="Smith M.E."/>
            <person name="Ochoa-Acuna H."/>
            <person name="Chen M.-J.M."/>
            <person name="Childers C.P."/>
            <person name="Qu J."/>
            <person name="Dugan S."/>
            <person name="Lee S.L."/>
            <person name="Chao H."/>
            <person name="Dinh H."/>
            <person name="Han Y."/>
            <person name="Doddapaneni H."/>
            <person name="Worley K.C."/>
            <person name="Muzny D.M."/>
            <person name="Gibbs R.A."/>
            <person name="Richards S."/>
        </authorList>
    </citation>
    <scope>NUCLEOTIDE SEQUENCE</scope>
    <source>
        <strain evidence="3">HAZT.00-mixed</strain>
        <tissue evidence="3">Whole organism</tissue>
    </source>
</reference>
<dbReference type="PROSITE" id="PS50245">
    <property type="entry name" value="CAP_GLY_2"/>
    <property type="match status" value="2"/>
</dbReference>
<organism evidence="3">
    <name type="scientific">Hyalella azteca</name>
    <name type="common">Amphipod</name>
    <dbReference type="NCBI Taxonomy" id="294128"/>
    <lineage>
        <taxon>Eukaryota</taxon>
        <taxon>Metazoa</taxon>
        <taxon>Ecdysozoa</taxon>
        <taxon>Arthropoda</taxon>
        <taxon>Crustacea</taxon>
        <taxon>Multicrustacea</taxon>
        <taxon>Malacostraca</taxon>
        <taxon>Eumalacostraca</taxon>
        <taxon>Peracarida</taxon>
        <taxon>Amphipoda</taxon>
        <taxon>Senticaudata</taxon>
        <taxon>Talitrida</taxon>
        <taxon>Talitroidea</taxon>
        <taxon>Hyalellidae</taxon>
        <taxon>Hyalella</taxon>
    </lineage>
</organism>
<evidence type="ECO:0000313" key="3">
    <source>
        <dbReference type="EMBL" id="KAA0202216.1"/>
    </source>
</evidence>
<feature type="domain" description="CAP-Gly" evidence="2">
    <location>
        <begin position="199"/>
        <end position="241"/>
    </location>
</feature>
<reference evidence="3" key="1">
    <citation type="submission" date="2014-08" db="EMBL/GenBank/DDBJ databases">
        <authorList>
            <person name="Murali S."/>
            <person name="Richards S."/>
            <person name="Bandaranaike D."/>
            <person name="Bellair M."/>
            <person name="Blankenburg K."/>
            <person name="Chao H."/>
            <person name="Dinh H."/>
            <person name="Doddapaneni H."/>
            <person name="Dugan-Rocha S."/>
            <person name="Elkadiri S."/>
            <person name="Gnanaolivu R."/>
            <person name="Hughes D."/>
            <person name="Lee S."/>
            <person name="Li M."/>
            <person name="Ming W."/>
            <person name="Munidasa M."/>
            <person name="Muniz J."/>
            <person name="Nguyen L."/>
            <person name="Osuji N."/>
            <person name="Pu L.-L."/>
            <person name="Puazo M."/>
            <person name="Skinner E."/>
            <person name="Qu C."/>
            <person name="Quiroz J."/>
            <person name="Raj R."/>
            <person name="Weissenberger G."/>
            <person name="Xin Y."/>
            <person name="Zou X."/>
            <person name="Han Y."/>
            <person name="Worley K."/>
            <person name="Muzny D."/>
            <person name="Gibbs R."/>
        </authorList>
    </citation>
    <scope>NUCLEOTIDE SEQUENCE</scope>
    <source>
        <strain evidence="3">HAZT.00-mixed</strain>
        <tissue evidence="3">Whole organism</tissue>
    </source>
</reference>
<dbReference type="PANTHER" id="PTHR18916:SF93">
    <property type="entry name" value="RESTIN HOMOLOG"/>
    <property type="match status" value="1"/>
</dbReference>
<dbReference type="Gene3D" id="2.30.30.190">
    <property type="entry name" value="CAP Gly-rich-like domain"/>
    <property type="match status" value="2"/>
</dbReference>
<dbReference type="OrthoDB" id="5412539at2759"/>
<feature type="region of interest" description="Disordered" evidence="1">
    <location>
        <begin position="251"/>
        <end position="284"/>
    </location>
</feature>
<feature type="domain" description="CAP-Gly" evidence="2">
    <location>
        <begin position="37"/>
        <end position="79"/>
    </location>
</feature>
<dbReference type="AlphaFoldDB" id="A0A6A0H8Y5"/>
<dbReference type="EMBL" id="JQDR03004106">
    <property type="protein sequence ID" value="KAA0202216.1"/>
    <property type="molecule type" value="Genomic_DNA"/>
</dbReference>
<sequence>MSLKNASIVLTEDTDQFMIGQRVWVGGSKPGVISFIGETQFAPGEWAGVTLDEPNGKNDGSVAGVRYFQCEPKKGVFSRLTRLSLVCLYEEYMDRDPHEPSCARSSLSPARSISSSGAGRSSVTPTRKVSPPASVKSAATPSVKSTPMAAPTGASVARKASSSTPAAPSLTSYGQLSVGDRVVVNSKSGVRVGLLRHLGRTEFADGLWAGIELDEPAGKNDGSVAGKKYFTCKPLHGLFSPIQCVSRLTGTTTPRRASAASRLPSSSLRRSNSRESLGGQSVTSSVGASSVASSIARPTFRVCPVHGPMAALIKTRG</sequence>
<dbReference type="PANTHER" id="PTHR18916">
    <property type="entry name" value="DYNACTIN 1-RELATED MICROTUBULE-BINDING"/>
    <property type="match status" value="1"/>
</dbReference>
<evidence type="ECO:0000256" key="1">
    <source>
        <dbReference type="SAM" id="MobiDB-lite"/>
    </source>
</evidence>